<evidence type="ECO:0000256" key="6">
    <source>
        <dbReference type="ARBA" id="ARBA00022989"/>
    </source>
</evidence>
<evidence type="ECO:0000256" key="1">
    <source>
        <dbReference type="ARBA" id="ARBA00001947"/>
    </source>
</evidence>
<keyword evidence="8 11" id="KW-0472">Membrane</keyword>
<evidence type="ECO:0000256" key="8">
    <source>
        <dbReference type="ARBA" id="ARBA00023136"/>
    </source>
</evidence>
<reference evidence="13 14" key="1">
    <citation type="submission" date="2008-07" db="EMBL/GenBank/DDBJ databases">
        <authorList>
            <person name="Tandeau de Marsac N."/>
            <person name="Ferriera S."/>
            <person name="Johnson J."/>
            <person name="Kravitz S."/>
            <person name="Beeson K."/>
            <person name="Sutton G."/>
            <person name="Rogers Y.-H."/>
            <person name="Friedman R."/>
            <person name="Frazier M."/>
            <person name="Venter J.C."/>
        </authorList>
    </citation>
    <scope>NUCLEOTIDE SEQUENCE [LARGE SCALE GENOMIC DNA]</scope>
    <source>
        <strain evidence="13 14">PCC 7420</strain>
    </source>
</reference>
<dbReference type="eggNOG" id="COG0845">
    <property type="taxonomic scope" value="Bacteria"/>
</dbReference>
<accession>B4VWG9</accession>
<dbReference type="AlphaFoldDB" id="B4VWG9"/>
<dbReference type="GO" id="GO:0030313">
    <property type="term" value="C:cell envelope"/>
    <property type="evidence" value="ECO:0007669"/>
    <property type="project" value="UniProtKB-SubCell"/>
</dbReference>
<dbReference type="RefSeq" id="WP_006102824.1">
    <property type="nucleotide sequence ID" value="NZ_DS989856.1"/>
</dbReference>
<feature type="coiled-coil region" evidence="9">
    <location>
        <begin position="722"/>
        <end position="787"/>
    </location>
</feature>
<protein>
    <submittedName>
        <fullName evidence="13">Peptidase, M50 family protein</fullName>
    </submittedName>
</protein>
<dbReference type="OrthoDB" id="9800627at2"/>
<evidence type="ECO:0000256" key="10">
    <source>
        <dbReference type="SAM" id="MobiDB-lite"/>
    </source>
</evidence>
<dbReference type="GO" id="GO:0006508">
    <property type="term" value="P:proteolysis"/>
    <property type="evidence" value="ECO:0007669"/>
    <property type="project" value="InterPro"/>
</dbReference>
<dbReference type="SUPFAM" id="SSF51230">
    <property type="entry name" value="Single hybrid motif"/>
    <property type="match status" value="1"/>
</dbReference>
<dbReference type="STRING" id="118168.MC7420_6668"/>
<evidence type="ECO:0000256" key="11">
    <source>
        <dbReference type="SAM" id="Phobius"/>
    </source>
</evidence>
<evidence type="ECO:0000256" key="2">
    <source>
        <dbReference type="ARBA" id="ARBA00004141"/>
    </source>
</evidence>
<dbReference type="PANTHER" id="PTHR32347">
    <property type="entry name" value="EFFLUX SYSTEM COMPONENT YKNX-RELATED"/>
    <property type="match status" value="1"/>
</dbReference>
<dbReference type="CDD" id="cd05709">
    <property type="entry name" value="S2P-M50"/>
    <property type="match status" value="1"/>
</dbReference>
<evidence type="ECO:0000256" key="9">
    <source>
        <dbReference type="SAM" id="Coils"/>
    </source>
</evidence>
<dbReference type="Gene3D" id="2.40.30.170">
    <property type="match status" value="1"/>
</dbReference>
<name>B4VWG9_9CYAN</name>
<dbReference type="Proteomes" id="UP000003835">
    <property type="component" value="Unassembled WGS sequence"/>
</dbReference>
<feature type="transmembrane region" description="Helical" evidence="11">
    <location>
        <begin position="272"/>
        <end position="293"/>
    </location>
</feature>
<dbReference type="Gene3D" id="2.40.50.100">
    <property type="match status" value="1"/>
</dbReference>
<feature type="transmembrane region" description="Helical" evidence="11">
    <location>
        <begin position="467"/>
        <end position="487"/>
    </location>
</feature>
<evidence type="ECO:0000256" key="5">
    <source>
        <dbReference type="ARBA" id="ARBA00022692"/>
    </source>
</evidence>
<comment type="similarity">
    <text evidence="4">Belongs to the peptidase M50B family.</text>
</comment>
<evidence type="ECO:0000256" key="7">
    <source>
        <dbReference type="ARBA" id="ARBA00023054"/>
    </source>
</evidence>
<proteinExistence type="inferred from homology"/>
<dbReference type="EMBL" id="DS989856">
    <property type="protein sequence ID" value="EDX73620.1"/>
    <property type="molecule type" value="Genomic_DNA"/>
</dbReference>
<feature type="domain" description="Peptidase M50" evidence="12">
    <location>
        <begin position="318"/>
        <end position="499"/>
    </location>
</feature>
<feature type="coiled-coil region" evidence="9">
    <location>
        <begin position="661"/>
        <end position="695"/>
    </location>
</feature>
<feature type="region of interest" description="Disordered" evidence="10">
    <location>
        <begin position="103"/>
        <end position="152"/>
    </location>
</feature>
<feature type="transmembrane region" description="Helical" evidence="11">
    <location>
        <begin position="343"/>
        <end position="362"/>
    </location>
</feature>
<comment type="subcellular location">
    <subcellularLocation>
        <location evidence="3">Cell envelope</location>
    </subcellularLocation>
    <subcellularLocation>
        <location evidence="2">Membrane</location>
        <topology evidence="2">Multi-pass membrane protein</topology>
    </subcellularLocation>
</comment>
<feature type="coiled-coil region" evidence="9">
    <location>
        <begin position="812"/>
        <end position="846"/>
    </location>
</feature>
<dbReference type="HOGENOM" id="CLU_302428_0_0_3"/>
<evidence type="ECO:0000256" key="3">
    <source>
        <dbReference type="ARBA" id="ARBA00004196"/>
    </source>
</evidence>
<gene>
    <name evidence="13" type="ORF">MC7420_6668</name>
</gene>
<dbReference type="PANTHER" id="PTHR32347:SF23">
    <property type="entry name" value="BLL5650 PROTEIN"/>
    <property type="match status" value="1"/>
</dbReference>
<comment type="cofactor">
    <cofactor evidence="1">
        <name>Zn(2+)</name>
        <dbReference type="ChEBI" id="CHEBI:29105"/>
    </cofactor>
</comment>
<feature type="transmembrane region" description="Helical" evidence="11">
    <location>
        <begin position="314"/>
        <end position="331"/>
    </location>
</feature>
<keyword evidence="7 9" id="KW-0175">Coiled coil</keyword>
<dbReference type="InterPro" id="IPR050465">
    <property type="entry name" value="UPF0194_transport"/>
</dbReference>
<feature type="compositionally biased region" description="Polar residues" evidence="10">
    <location>
        <begin position="131"/>
        <end position="152"/>
    </location>
</feature>
<sequence>MQVGNELTAKEQQDWICPDISPHWQLSQQASSKQYTLRSRHDNRYFPLSPAEVYALSHFTGNFTVTQLQQQCQKKYSSAISPNFILDLWQKLITIGILTSDESITPNPPVETDRGQNINNGREIPNPNPSQPQLDNQIVDTDNTEHQPNSHPANPLKLQLKSCVQWIPHSDGYWILRNPEDITFLQVDSPSKAAINQLGKHPPADIAKNNNLTLEQLRYLLQLLTATGMLTGTQPAKPAKRKFTPLQLLFFKVPLFNPDTWLTRHITKLHWIWTRSIGLILCFFLAFSLFIGLSQRPEILLTGQQLVANQGISLLFPFALLAMLVVTLHELGHAFTLKHYKGIVPEFGLLFMFLMPAAYTNTTDSYCLSRFKRILVVGAGIICQLIIAATAFWLWQSSANWLATASYLLMVAALFTIALNLNPLAKFDGYYLAVALTGINNLRTRSFQFYRNLLRRHPSPEPRHNRLILATYAPFSLLYILFVFSSIFTLITNWTLTNIPFWTITLLTLWAIYYYFPQKPTEVHTDKKNKPKNPSPKPLCEPLRFPLRTSAFQKKPQPQPLTTMNPSQPLQLAPPTSKPHLPLKQIAILLTIATSLSLISLIPTSFEVGGSVELETRQGARSIVRTPIAGIITKIYVKPGQTVQPGQILAQLSSLELDREIATIEQQLVQAHQVLDNAQKQRIRAEAQLVEVQAIAEAMIAKTRRESLRAKALTQGKLTPDIQVLNTQRQRLQERIPELQEKLQRYHQLYEQGAISRNRRDEVESELHNVESNLVAKTQEIAAAKQNQTDTARDLQTETASQFAAIDASEMIAQAESQMITQQQAIATLKNRLSELKTLKQNLTLRSPIAGVILTNDLDLRQNQELKPTEDFLLEIAELSSLTATVDIKEEDLEYVENHKPVTFRPRQAKLRPYTATVQRILPQIQHEPSQPQPIAQVEIVVDNSDGKLYPGATGYAKIYSERIPLYQRLGRELMRLVPLERFLWR</sequence>
<evidence type="ECO:0000256" key="4">
    <source>
        <dbReference type="ARBA" id="ARBA00007931"/>
    </source>
</evidence>
<evidence type="ECO:0000259" key="12">
    <source>
        <dbReference type="Pfam" id="PF02163"/>
    </source>
</evidence>
<keyword evidence="6 11" id="KW-1133">Transmembrane helix</keyword>
<dbReference type="InterPro" id="IPR011053">
    <property type="entry name" value="Single_hybrid_motif"/>
</dbReference>
<feature type="transmembrane region" description="Helical" evidence="11">
    <location>
        <begin position="374"/>
        <end position="395"/>
    </location>
</feature>
<keyword evidence="14" id="KW-1185">Reference proteome</keyword>
<dbReference type="InterPro" id="IPR008915">
    <property type="entry name" value="Peptidase_M50"/>
</dbReference>
<feature type="transmembrane region" description="Helical" evidence="11">
    <location>
        <begin position="586"/>
        <end position="606"/>
    </location>
</feature>
<feature type="transmembrane region" description="Helical" evidence="11">
    <location>
        <begin position="401"/>
        <end position="421"/>
    </location>
</feature>
<dbReference type="GO" id="GO:0016020">
    <property type="term" value="C:membrane"/>
    <property type="evidence" value="ECO:0007669"/>
    <property type="project" value="UniProtKB-SubCell"/>
</dbReference>
<keyword evidence="5 11" id="KW-0812">Transmembrane</keyword>
<organism evidence="13 14">
    <name type="scientific">Coleofasciculus chthonoplastes PCC 7420</name>
    <dbReference type="NCBI Taxonomy" id="118168"/>
    <lineage>
        <taxon>Bacteria</taxon>
        <taxon>Bacillati</taxon>
        <taxon>Cyanobacteriota</taxon>
        <taxon>Cyanophyceae</taxon>
        <taxon>Coleofasciculales</taxon>
        <taxon>Coleofasciculaceae</taxon>
        <taxon>Coleofasciculus</taxon>
    </lineage>
</organism>
<evidence type="ECO:0000313" key="13">
    <source>
        <dbReference type="EMBL" id="EDX73620.1"/>
    </source>
</evidence>
<feature type="transmembrane region" description="Helical" evidence="11">
    <location>
        <begin position="499"/>
        <end position="516"/>
    </location>
</feature>
<evidence type="ECO:0000313" key="14">
    <source>
        <dbReference type="Proteomes" id="UP000003835"/>
    </source>
</evidence>
<dbReference type="Pfam" id="PF02163">
    <property type="entry name" value="Peptidase_M50"/>
    <property type="match status" value="1"/>
</dbReference>